<sequence>MTNIVLHGAFGWATKYEIVQHKYEHTDCEERIQGFAEVLEIKNPPTPKGSILIHIFWNGRGSYYFEFARLIDAMNAFEKILFRPDKTSDMVSILVNEPGYVFYNHTMTTPWFYET</sequence>
<accession>A0A0G0QBF3</accession>
<reference evidence="1 2" key="1">
    <citation type="journal article" date="2015" name="Nature">
        <title>rRNA introns, odd ribosomes, and small enigmatic genomes across a large radiation of phyla.</title>
        <authorList>
            <person name="Brown C.T."/>
            <person name="Hug L.A."/>
            <person name="Thomas B.C."/>
            <person name="Sharon I."/>
            <person name="Castelle C.J."/>
            <person name="Singh A."/>
            <person name="Wilkins M.J."/>
            <person name="Williams K.H."/>
            <person name="Banfield J.F."/>
        </authorList>
    </citation>
    <scope>NUCLEOTIDE SEQUENCE [LARGE SCALE GENOMIC DNA]</scope>
</reference>
<name>A0A0G0QBF3_9BACT</name>
<evidence type="ECO:0000313" key="1">
    <source>
        <dbReference type="EMBL" id="KKR34641.1"/>
    </source>
</evidence>
<organism evidence="1 2">
    <name type="scientific">Candidatus Magasanikbacteria bacterium GW2011_GWA2_40_10</name>
    <dbReference type="NCBI Taxonomy" id="1619037"/>
    <lineage>
        <taxon>Bacteria</taxon>
        <taxon>Candidatus Magasanikiibacteriota</taxon>
    </lineage>
</organism>
<comment type="caution">
    <text evidence="1">The sequence shown here is derived from an EMBL/GenBank/DDBJ whole genome shotgun (WGS) entry which is preliminary data.</text>
</comment>
<gene>
    <name evidence="1" type="ORF">UT67_C0010G0013</name>
</gene>
<evidence type="ECO:0000313" key="2">
    <source>
        <dbReference type="Proteomes" id="UP000034855"/>
    </source>
</evidence>
<dbReference type="EMBL" id="LBXR01000010">
    <property type="protein sequence ID" value="KKR34641.1"/>
    <property type="molecule type" value="Genomic_DNA"/>
</dbReference>
<dbReference type="AlphaFoldDB" id="A0A0G0QBF3"/>
<protein>
    <submittedName>
        <fullName evidence="1">Uncharacterized protein</fullName>
    </submittedName>
</protein>
<proteinExistence type="predicted"/>
<dbReference type="Proteomes" id="UP000034855">
    <property type="component" value="Unassembled WGS sequence"/>
</dbReference>
<dbReference type="STRING" id="1619037.UT67_C0010G0013"/>